<dbReference type="Proteomes" id="UP001420932">
    <property type="component" value="Unassembled WGS sequence"/>
</dbReference>
<accession>A0AAP0J7A1</accession>
<reference evidence="1 2" key="1">
    <citation type="submission" date="2024-01" db="EMBL/GenBank/DDBJ databases">
        <title>Genome assemblies of Stephania.</title>
        <authorList>
            <person name="Yang L."/>
        </authorList>
    </citation>
    <scope>NUCLEOTIDE SEQUENCE [LARGE SCALE GENOMIC DNA]</scope>
    <source>
        <strain evidence="1">YNDBR</strain>
        <tissue evidence="1">Leaf</tissue>
    </source>
</reference>
<dbReference type="EMBL" id="JBBNAF010000007">
    <property type="protein sequence ID" value="KAK9128330.1"/>
    <property type="molecule type" value="Genomic_DNA"/>
</dbReference>
<dbReference type="AlphaFoldDB" id="A0AAP0J7A1"/>
<proteinExistence type="predicted"/>
<name>A0AAP0J7A1_9MAGN</name>
<gene>
    <name evidence="1" type="ORF">Syun_017127</name>
</gene>
<evidence type="ECO:0000313" key="1">
    <source>
        <dbReference type="EMBL" id="KAK9128330.1"/>
    </source>
</evidence>
<comment type="caution">
    <text evidence="1">The sequence shown here is derived from an EMBL/GenBank/DDBJ whole genome shotgun (WGS) entry which is preliminary data.</text>
</comment>
<protein>
    <submittedName>
        <fullName evidence="1">Uncharacterized protein</fullName>
    </submittedName>
</protein>
<sequence length="58" mass="6924">MGEPMGVNVLFNHANTISHDRVTYVNDRSRKFNEYYQRRLKEMTVTSPKMLVDEDELF</sequence>
<evidence type="ECO:0000313" key="2">
    <source>
        <dbReference type="Proteomes" id="UP001420932"/>
    </source>
</evidence>
<keyword evidence="2" id="KW-1185">Reference proteome</keyword>
<organism evidence="1 2">
    <name type="scientific">Stephania yunnanensis</name>
    <dbReference type="NCBI Taxonomy" id="152371"/>
    <lineage>
        <taxon>Eukaryota</taxon>
        <taxon>Viridiplantae</taxon>
        <taxon>Streptophyta</taxon>
        <taxon>Embryophyta</taxon>
        <taxon>Tracheophyta</taxon>
        <taxon>Spermatophyta</taxon>
        <taxon>Magnoliopsida</taxon>
        <taxon>Ranunculales</taxon>
        <taxon>Menispermaceae</taxon>
        <taxon>Menispermoideae</taxon>
        <taxon>Cissampelideae</taxon>
        <taxon>Stephania</taxon>
    </lineage>
</organism>